<proteinExistence type="predicted"/>
<dbReference type="OrthoDB" id="5826764at2759"/>
<protein>
    <submittedName>
        <fullName evidence="2">Uncharacterized protein</fullName>
    </submittedName>
</protein>
<keyword evidence="1" id="KW-0472">Membrane</keyword>
<feature type="transmembrane region" description="Helical" evidence="1">
    <location>
        <begin position="5"/>
        <end position="22"/>
    </location>
</feature>
<accession>A0A9P1NCP9</accession>
<keyword evidence="1" id="KW-0812">Transmembrane</keyword>
<dbReference type="Proteomes" id="UP001152747">
    <property type="component" value="Unassembled WGS sequence"/>
</dbReference>
<sequence length="351" mass="40629">METTILKVIFSGFVFLYFYLYYEEIYEFAHLQAYGSNAWLDISQFSNCPKCPDMKNKPNCYSNPSDSSLCGKCFEICFPSKTPSQKEEELAKKRNELAFALAASYNEVNKLLVLVASIHKYFPTTKLLIFDKDNSTLLQNQLISIRNVEVIRFKLPVEIPARRKMRFLTPFYLEESLKRNSKIAWLSVDTEFQNDKYIGFSNNLRKHPVIYTSRDKTRKITSSGYRQYFPTTTVSSNFPLSAILKNDRTLEAIIKWIQKCALTPACWRCRNSKSEAEDCTWTILRLLATSENIFRQLEDSTNTIEKQAWSPPECDIYCTMYLLVVTFTIVVAVGALALLLLKRATKKNHKN</sequence>
<keyword evidence="3" id="KW-1185">Reference proteome</keyword>
<dbReference type="EMBL" id="CANHGI010000006">
    <property type="protein sequence ID" value="CAI5456208.1"/>
    <property type="molecule type" value="Genomic_DNA"/>
</dbReference>
<evidence type="ECO:0000313" key="3">
    <source>
        <dbReference type="Proteomes" id="UP001152747"/>
    </source>
</evidence>
<gene>
    <name evidence="2" type="ORF">CAMP_LOCUS18845</name>
</gene>
<dbReference type="AlphaFoldDB" id="A0A9P1NCP9"/>
<keyword evidence="1" id="KW-1133">Transmembrane helix</keyword>
<name>A0A9P1NCP9_9PELO</name>
<feature type="transmembrane region" description="Helical" evidence="1">
    <location>
        <begin position="320"/>
        <end position="341"/>
    </location>
</feature>
<evidence type="ECO:0000313" key="2">
    <source>
        <dbReference type="EMBL" id="CAI5456208.1"/>
    </source>
</evidence>
<comment type="caution">
    <text evidence="2">The sequence shown here is derived from an EMBL/GenBank/DDBJ whole genome shotgun (WGS) entry which is preliminary data.</text>
</comment>
<evidence type="ECO:0000256" key="1">
    <source>
        <dbReference type="SAM" id="Phobius"/>
    </source>
</evidence>
<organism evidence="2 3">
    <name type="scientific">Caenorhabditis angaria</name>
    <dbReference type="NCBI Taxonomy" id="860376"/>
    <lineage>
        <taxon>Eukaryota</taxon>
        <taxon>Metazoa</taxon>
        <taxon>Ecdysozoa</taxon>
        <taxon>Nematoda</taxon>
        <taxon>Chromadorea</taxon>
        <taxon>Rhabditida</taxon>
        <taxon>Rhabditina</taxon>
        <taxon>Rhabditomorpha</taxon>
        <taxon>Rhabditoidea</taxon>
        <taxon>Rhabditidae</taxon>
        <taxon>Peloderinae</taxon>
        <taxon>Caenorhabditis</taxon>
    </lineage>
</organism>
<reference evidence="2" key="1">
    <citation type="submission" date="2022-11" db="EMBL/GenBank/DDBJ databases">
        <authorList>
            <person name="Kikuchi T."/>
        </authorList>
    </citation>
    <scope>NUCLEOTIDE SEQUENCE</scope>
    <source>
        <strain evidence="2">PS1010</strain>
    </source>
</reference>